<dbReference type="PANTHER" id="PTHR31451:SF39">
    <property type="entry name" value="MANNAN ENDO-1,4-BETA-MANNOSIDASE 1"/>
    <property type="match status" value="1"/>
</dbReference>
<evidence type="ECO:0000256" key="8">
    <source>
        <dbReference type="ARBA" id="ARBA00022801"/>
    </source>
</evidence>
<dbReference type="Gene3D" id="3.20.20.80">
    <property type="entry name" value="Glycosidases"/>
    <property type="match status" value="1"/>
</dbReference>
<comment type="caution">
    <text evidence="13">The sequence shown here is derived from an EMBL/GenBank/DDBJ whole genome shotgun (WGS) entry which is preliminary data.</text>
</comment>
<dbReference type="SUPFAM" id="SSF51445">
    <property type="entry name" value="(Trans)glycosidases"/>
    <property type="match status" value="1"/>
</dbReference>
<evidence type="ECO:0000256" key="3">
    <source>
        <dbReference type="ARBA" id="ARBA00005641"/>
    </source>
</evidence>
<protein>
    <recommendedName>
        <fullName evidence="4">mannan endo-1,4-beta-mannosidase</fullName>
        <ecNumber evidence="4">3.2.1.78</ecNumber>
    </recommendedName>
</protein>
<organism evidence="13 14">
    <name type="scientific">Coccomyxa viridis</name>
    <dbReference type="NCBI Taxonomy" id="1274662"/>
    <lineage>
        <taxon>Eukaryota</taxon>
        <taxon>Viridiplantae</taxon>
        <taxon>Chlorophyta</taxon>
        <taxon>core chlorophytes</taxon>
        <taxon>Trebouxiophyceae</taxon>
        <taxon>Trebouxiophyceae incertae sedis</taxon>
        <taxon>Coccomyxaceae</taxon>
        <taxon>Coccomyxa</taxon>
    </lineage>
</organism>
<evidence type="ECO:0000256" key="9">
    <source>
        <dbReference type="ARBA" id="ARBA00023157"/>
    </source>
</evidence>
<dbReference type="Pfam" id="PF00024">
    <property type="entry name" value="PAN_1"/>
    <property type="match status" value="1"/>
</dbReference>
<evidence type="ECO:0000256" key="10">
    <source>
        <dbReference type="ARBA" id="ARBA00023295"/>
    </source>
</evidence>
<dbReference type="InterPro" id="IPR045053">
    <property type="entry name" value="MAN-like"/>
</dbReference>
<comment type="caution">
    <text evidence="11">Lacks conserved residue(s) required for the propagation of feature annotation.</text>
</comment>
<evidence type="ECO:0000313" key="13">
    <source>
        <dbReference type="EMBL" id="CAL5223763.1"/>
    </source>
</evidence>
<evidence type="ECO:0000256" key="2">
    <source>
        <dbReference type="ARBA" id="ARBA00004613"/>
    </source>
</evidence>
<dbReference type="EMBL" id="CAXHTA020000009">
    <property type="protein sequence ID" value="CAL5223763.1"/>
    <property type="molecule type" value="Genomic_DNA"/>
</dbReference>
<comment type="catalytic activity">
    <reaction evidence="1">
        <text>Random hydrolysis of (1-&gt;4)-beta-D-mannosidic linkages in mannans, galactomannans and glucomannans.</text>
        <dbReference type="EC" id="3.2.1.78"/>
    </reaction>
</comment>
<dbReference type="Proteomes" id="UP001497392">
    <property type="component" value="Unassembled WGS sequence"/>
</dbReference>
<keyword evidence="9" id="KW-1015">Disulfide bond</keyword>
<evidence type="ECO:0000256" key="7">
    <source>
        <dbReference type="ARBA" id="ARBA00022729"/>
    </source>
</evidence>
<comment type="subcellular location">
    <subcellularLocation>
        <location evidence="2">Secreted</location>
    </subcellularLocation>
</comment>
<evidence type="ECO:0000256" key="5">
    <source>
        <dbReference type="ARBA" id="ARBA00022525"/>
    </source>
</evidence>
<dbReference type="CDD" id="cd00054">
    <property type="entry name" value="EGF_CA"/>
    <property type="match status" value="1"/>
</dbReference>
<dbReference type="InterPro" id="IPR003609">
    <property type="entry name" value="Pan_app"/>
</dbReference>
<proteinExistence type="inferred from homology"/>
<dbReference type="InterPro" id="IPR000742">
    <property type="entry name" value="EGF"/>
</dbReference>
<reference evidence="13 14" key="1">
    <citation type="submission" date="2024-06" db="EMBL/GenBank/DDBJ databases">
        <authorList>
            <person name="Kraege A."/>
            <person name="Thomma B."/>
        </authorList>
    </citation>
    <scope>NUCLEOTIDE SEQUENCE [LARGE SCALE GENOMIC DNA]</scope>
</reference>
<sequence>MVECGAGAPELSGATLPQGMTGPALLRQQMDAAVSHNLTVMRFWVPGVSPSYALQTSPGVYNEGMLKGLDYLLNEARKRNLKVIAVLLDNWKATGGVDEYVAWTNNPNATRSSFYTNPKMKDWYKAYLKHITQRVNSINGLPYNADSTIMAWELLNEPRCQASDGCAPGTLAARAAPFSDLPGADSLAQWDRLDELTPSFSLCKAWVAEMAEYMKGLDANHLLTLGEEGFYSSFKAGLSANPGGLDSTWAAEEGQDFIADHNSTHIDFATIHSWPDNWKLLFEEFGKWLNASANATMVDRDVTFSTIFDESQAIMNRPGTALKGLGFWELVADGQEAPFIEGGGKGLYGIYPENDSTFDLICKNVDYLAAKSGQPQQPCSPKPAPPFDVNVCHSTLVNGLPGTGFEGPHCSIDINECVRGTDNCGANSTCSITVGGFTCTCWHGFTGDGRTCNKTAAVDALIDQYTPMAMEGPLLCNIHFPSDGPGYIDDPTGSVQHSAAKQAGTSNSAPVLSLTQCLIACESAPGCSVATYSPGDQNCFLKGCPSIYTVDCPELPKSPAGHGDFLGPSGAPAPPVPPCKKVPWACPTVHNPYYNYFSKTRYDPKCTLRQSHPGIAFAPAPNDKIVITTLPPTFVPLASLTSPQPFTSGTVSAFSTGGK</sequence>
<dbReference type="Gene3D" id="2.10.25.10">
    <property type="entry name" value="Laminin"/>
    <property type="match status" value="1"/>
</dbReference>
<dbReference type="InterPro" id="IPR024731">
    <property type="entry name" value="NELL2-like_EGF"/>
</dbReference>
<evidence type="ECO:0000256" key="4">
    <source>
        <dbReference type="ARBA" id="ARBA00012706"/>
    </source>
</evidence>
<keyword evidence="6 11" id="KW-0245">EGF-like domain</keyword>
<dbReference type="InterPro" id="IPR017853">
    <property type="entry name" value="GH"/>
</dbReference>
<dbReference type="Pfam" id="PF12947">
    <property type="entry name" value="EGF_3"/>
    <property type="match status" value="1"/>
</dbReference>
<dbReference type="EC" id="3.2.1.78" evidence="4"/>
<keyword evidence="7" id="KW-0732">Signal</keyword>
<dbReference type="Pfam" id="PF26410">
    <property type="entry name" value="GH5_mannosidase"/>
    <property type="match status" value="2"/>
</dbReference>
<gene>
    <name evidence="13" type="primary">g6327</name>
    <name evidence="13" type="ORF">VP750_LOCUS5422</name>
</gene>
<keyword evidence="14" id="KW-1185">Reference proteome</keyword>
<feature type="domain" description="EGF-like" evidence="12">
    <location>
        <begin position="413"/>
        <end position="453"/>
    </location>
</feature>
<evidence type="ECO:0000256" key="6">
    <source>
        <dbReference type="ARBA" id="ARBA00022536"/>
    </source>
</evidence>
<dbReference type="SUPFAM" id="SSF57196">
    <property type="entry name" value="EGF/Laminin"/>
    <property type="match status" value="1"/>
</dbReference>
<accession>A0ABP1FV49</accession>
<keyword evidence="5" id="KW-0964">Secreted</keyword>
<evidence type="ECO:0000256" key="11">
    <source>
        <dbReference type="PROSITE-ProRule" id="PRU00076"/>
    </source>
</evidence>
<name>A0ABP1FV49_9CHLO</name>
<evidence type="ECO:0000313" key="14">
    <source>
        <dbReference type="Proteomes" id="UP001497392"/>
    </source>
</evidence>
<evidence type="ECO:0000256" key="1">
    <source>
        <dbReference type="ARBA" id="ARBA00001678"/>
    </source>
</evidence>
<dbReference type="InterPro" id="IPR001547">
    <property type="entry name" value="Glyco_hydro_5"/>
</dbReference>
<evidence type="ECO:0000259" key="12">
    <source>
        <dbReference type="PROSITE" id="PS50026"/>
    </source>
</evidence>
<keyword evidence="10" id="KW-0326">Glycosidase</keyword>
<dbReference type="SMART" id="SM00179">
    <property type="entry name" value="EGF_CA"/>
    <property type="match status" value="1"/>
</dbReference>
<dbReference type="PROSITE" id="PS50026">
    <property type="entry name" value="EGF_3"/>
    <property type="match status" value="1"/>
</dbReference>
<dbReference type="Gene3D" id="3.50.4.10">
    <property type="entry name" value="Hepatocyte Growth Factor"/>
    <property type="match status" value="1"/>
</dbReference>
<comment type="similarity">
    <text evidence="3">Belongs to the glycosyl hydrolase 5 (cellulase A) family.</text>
</comment>
<keyword evidence="8" id="KW-0378">Hydrolase</keyword>
<dbReference type="InterPro" id="IPR001881">
    <property type="entry name" value="EGF-like_Ca-bd_dom"/>
</dbReference>
<dbReference type="PROSITE" id="PS01186">
    <property type="entry name" value="EGF_2"/>
    <property type="match status" value="1"/>
</dbReference>
<dbReference type="PANTHER" id="PTHR31451">
    <property type="match status" value="1"/>
</dbReference>